<keyword evidence="2" id="KW-0645">Protease</keyword>
<evidence type="ECO:0000256" key="2">
    <source>
        <dbReference type="ARBA" id="ARBA00022670"/>
    </source>
</evidence>
<evidence type="ECO:0000259" key="9">
    <source>
        <dbReference type="SMART" id="SM00848"/>
    </source>
</evidence>
<dbReference type="InterPro" id="IPR000668">
    <property type="entry name" value="Peptidase_C1A_C"/>
</dbReference>
<dbReference type="InterPro" id="IPR039417">
    <property type="entry name" value="Peptidase_C1A_papain-like"/>
</dbReference>
<evidence type="ECO:0000313" key="12">
    <source>
        <dbReference type="RefSeq" id="XP_022087911.1"/>
    </source>
</evidence>
<dbReference type="CDD" id="cd02248">
    <property type="entry name" value="Peptidase_C1A"/>
    <property type="match status" value="1"/>
</dbReference>
<protein>
    <submittedName>
        <fullName evidence="11 12">Cathepsin L1-like</fullName>
    </submittedName>
</protein>
<dbReference type="GeneID" id="110977780"/>
<dbReference type="InterPro" id="IPR025660">
    <property type="entry name" value="Pept_his_AS"/>
</dbReference>
<evidence type="ECO:0000313" key="11">
    <source>
        <dbReference type="RefSeq" id="XP_022087901.1"/>
    </source>
</evidence>
<dbReference type="Gene3D" id="3.90.70.10">
    <property type="entry name" value="Cysteine proteinases"/>
    <property type="match status" value="1"/>
</dbReference>
<evidence type="ECO:0000256" key="5">
    <source>
        <dbReference type="ARBA" id="ARBA00023145"/>
    </source>
</evidence>
<dbReference type="PROSITE" id="PS00640">
    <property type="entry name" value="THIOL_PROTEASE_ASN"/>
    <property type="match status" value="1"/>
</dbReference>
<keyword evidence="6" id="KW-1015">Disulfide bond</keyword>
<dbReference type="InterPro" id="IPR038765">
    <property type="entry name" value="Papain-like_cys_pep_sf"/>
</dbReference>
<proteinExistence type="inferred from homology"/>
<evidence type="ECO:0000256" key="3">
    <source>
        <dbReference type="ARBA" id="ARBA00022801"/>
    </source>
</evidence>
<dbReference type="GO" id="GO:0008234">
    <property type="term" value="F:cysteine-type peptidase activity"/>
    <property type="evidence" value="ECO:0007669"/>
    <property type="project" value="UniProtKB-KW"/>
</dbReference>
<gene>
    <name evidence="11 12" type="primary">LOC110977780</name>
</gene>
<dbReference type="OrthoDB" id="10253408at2759"/>
<dbReference type="RefSeq" id="XP_022087911.1">
    <property type="nucleotide sequence ID" value="XM_022232219.1"/>
</dbReference>
<evidence type="ECO:0000256" key="6">
    <source>
        <dbReference type="ARBA" id="ARBA00023157"/>
    </source>
</evidence>
<dbReference type="GO" id="GO:0006508">
    <property type="term" value="P:proteolysis"/>
    <property type="evidence" value="ECO:0007669"/>
    <property type="project" value="UniProtKB-KW"/>
</dbReference>
<feature type="domain" description="Peptidase C1A papain C-terminal" evidence="8">
    <location>
        <begin position="109"/>
        <end position="326"/>
    </location>
</feature>
<dbReference type="PRINTS" id="PR00705">
    <property type="entry name" value="PAPAIN"/>
</dbReference>
<dbReference type="Proteomes" id="UP000694845">
    <property type="component" value="Unplaced"/>
</dbReference>
<dbReference type="OMA" id="VCIDASK"/>
<feature type="chain" id="PRO_5044665515" evidence="7">
    <location>
        <begin position="16"/>
        <end position="327"/>
    </location>
</feature>
<keyword evidence="10" id="KW-1185">Reference proteome</keyword>
<name>A0A8B7Y814_ACAPL</name>
<dbReference type="InterPro" id="IPR013128">
    <property type="entry name" value="Peptidase_C1A"/>
</dbReference>
<feature type="signal peptide" evidence="7">
    <location>
        <begin position="1"/>
        <end position="15"/>
    </location>
</feature>
<dbReference type="SUPFAM" id="SSF54001">
    <property type="entry name" value="Cysteine proteinases"/>
    <property type="match status" value="1"/>
</dbReference>
<dbReference type="Pfam" id="PF00112">
    <property type="entry name" value="Peptidase_C1"/>
    <property type="match status" value="1"/>
</dbReference>
<keyword evidence="5" id="KW-0865">Zymogen</keyword>
<dbReference type="AlphaFoldDB" id="A0A8B7Y814"/>
<dbReference type="PANTHER" id="PTHR12411">
    <property type="entry name" value="CYSTEINE PROTEASE FAMILY C1-RELATED"/>
    <property type="match status" value="1"/>
</dbReference>
<dbReference type="SMART" id="SM00848">
    <property type="entry name" value="Inhibitor_I29"/>
    <property type="match status" value="1"/>
</dbReference>
<sequence>MKFLILALSVAVALATSPNLDQKWQMWKENNQRVYEAEEEEYRRFVWEYNYKIVTEHNQRYALGHTSFTMAMNEYADMTSSEFKKKMNGFVMDKVPPEGMNTFTDISNLPTTVDWRKKGWVTGVKNQRQCGSCWAFSATGALEGQTFNKTGKLPSISEQNLVDCARKPSYDCHGCEGGTMNGAFQYVHDNNGIDSESSYPYKAQDRKCHFNPANVVATDKTHVLLPAKNEKALQKAVATIGPISVAIDASHPSFQMYDKGVYNEPQCSQTALDHGVLAVGYGMEEGKDYWLVKNSWGKKWGMKGYIMMSRFKNNQCGIATNASYPLV</sequence>
<dbReference type="PROSITE" id="PS00639">
    <property type="entry name" value="THIOL_PROTEASE_HIS"/>
    <property type="match status" value="1"/>
</dbReference>
<dbReference type="FunFam" id="3.90.70.10:FF:000006">
    <property type="entry name" value="Cathepsin S"/>
    <property type="match status" value="1"/>
</dbReference>
<dbReference type="InterPro" id="IPR025661">
    <property type="entry name" value="Pept_asp_AS"/>
</dbReference>
<dbReference type="RefSeq" id="XP_022087901.1">
    <property type="nucleotide sequence ID" value="XM_022232209.1"/>
</dbReference>
<dbReference type="InterPro" id="IPR000169">
    <property type="entry name" value="Pept_cys_AS"/>
</dbReference>
<dbReference type="SMART" id="SM00645">
    <property type="entry name" value="Pept_C1"/>
    <property type="match status" value="1"/>
</dbReference>
<dbReference type="Pfam" id="PF08246">
    <property type="entry name" value="Inhibitor_I29"/>
    <property type="match status" value="1"/>
</dbReference>
<accession>A0A8B7Y814</accession>
<dbReference type="KEGG" id="aplc:110977780"/>
<evidence type="ECO:0000256" key="7">
    <source>
        <dbReference type="SAM" id="SignalP"/>
    </source>
</evidence>
<dbReference type="PROSITE" id="PS00139">
    <property type="entry name" value="THIOL_PROTEASE_CYS"/>
    <property type="match status" value="1"/>
</dbReference>
<evidence type="ECO:0000256" key="1">
    <source>
        <dbReference type="ARBA" id="ARBA00008455"/>
    </source>
</evidence>
<keyword evidence="7" id="KW-0732">Signal</keyword>
<feature type="domain" description="Cathepsin propeptide inhibitor" evidence="9">
    <location>
        <begin position="24"/>
        <end position="83"/>
    </location>
</feature>
<keyword evidence="3" id="KW-0378">Hydrolase</keyword>
<evidence type="ECO:0000313" key="10">
    <source>
        <dbReference type="Proteomes" id="UP000694845"/>
    </source>
</evidence>
<evidence type="ECO:0000259" key="8">
    <source>
        <dbReference type="SMART" id="SM00645"/>
    </source>
</evidence>
<organism evidence="10 11">
    <name type="scientific">Acanthaster planci</name>
    <name type="common">Crown-of-thorns starfish</name>
    <dbReference type="NCBI Taxonomy" id="133434"/>
    <lineage>
        <taxon>Eukaryota</taxon>
        <taxon>Metazoa</taxon>
        <taxon>Echinodermata</taxon>
        <taxon>Eleutherozoa</taxon>
        <taxon>Asterozoa</taxon>
        <taxon>Asteroidea</taxon>
        <taxon>Valvatacea</taxon>
        <taxon>Valvatida</taxon>
        <taxon>Acanthasteridae</taxon>
        <taxon>Acanthaster</taxon>
    </lineage>
</organism>
<evidence type="ECO:0000256" key="4">
    <source>
        <dbReference type="ARBA" id="ARBA00022807"/>
    </source>
</evidence>
<keyword evidence="4" id="KW-0788">Thiol protease</keyword>
<dbReference type="InterPro" id="IPR013201">
    <property type="entry name" value="Prot_inhib_I29"/>
</dbReference>
<comment type="similarity">
    <text evidence="1">Belongs to the peptidase C1 family.</text>
</comment>
<reference evidence="11 12" key="1">
    <citation type="submission" date="2025-04" db="UniProtKB">
        <authorList>
            <consortium name="RefSeq"/>
        </authorList>
    </citation>
    <scope>IDENTIFICATION</scope>
</reference>